<gene>
    <name evidence="1" type="ORF">MIND_00861500</name>
</gene>
<comment type="caution">
    <text evidence="1">The sequence shown here is derived from an EMBL/GenBank/DDBJ whole genome shotgun (WGS) entry which is preliminary data.</text>
</comment>
<evidence type="ECO:0000313" key="1">
    <source>
        <dbReference type="EMBL" id="KAF7299130.1"/>
    </source>
</evidence>
<accession>A0A8H6SI00</accession>
<name>A0A8H6SI00_9AGAR</name>
<dbReference type="OrthoDB" id="2135762at2759"/>
<organism evidence="1 2">
    <name type="scientific">Mycena indigotica</name>
    <dbReference type="NCBI Taxonomy" id="2126181"/>
    <lineage>
        <taxon>Eukaryota</taxon>
        <taxon>Fungi</taxon>
        <taxon>Dikarya</taxon>
        <taxon>Basidiomycota</taxon>
        <taxon>Agaricomycotina</taxon>
        <taxon>Agaricomycetes</taxon>
        <taxon>Agaricomycetidae</taxon>
        <taxon>Agaricales</taxon>
        <taxon>Marasmiineae</taxon>
        <taxon>Mycenaceae</taxon>
        <taxon>Mycena</taxon>
    </lineage>
</organism>
<evidence type="ECO:0000313" key="2">
    <source>
        <dbReference type="Proteomes" id="UP000636479"/>
    </source>
</evidence>
<dbReference type="GeneID" id="59347792"/>
<sequence>MDDIDDDQLRPRISIDAMRAWIRIKTDIQREIEQEAREYATQHNLPPDSFLQSATIYANEVFKIAQSNIRVGGRDYDTLQPHEQDAEPFDEVLDRQIWALAGTRLEWLYKISSDRREEPGKLADRLLAHFREADAIEAQWEAEMPSFMDEDEDMDTGPVLNIDASLGQEIMSVSNELGQTLPAQQERAKRARRVEADIKAIQP</sequence>
<dbReference type="Proteomes" id="UP000636479">
    <property type="component" value="Unassembled WGS sequence"/>
</dbReference>
<keyword evidence="2" id="KW-1185">Reference proteome</keyword>
<dbReference type="EMBL" id="JACAZF010000007">
    <property type="protein sequence ID" value="KAF7299130.1"/>
    <property type="molecule type" value="Genomic_DNA"/>
</dbReference>
<dbReference type="RefSeq" id="XP_037218518.1">
    <property type="nucleotide sequence ID" value="XM_037365276.1"/>
</dbReference>
<dbReference type="AlphaFoldDB" id="A0A8H6SI00"/>
<protein>
    <submittedName>
        <fullName evidence="1">Uncharacterized protein</fullName>
    </submittedName>
</protein>
<proteinExistence type="predicted"/>
<reference evidence="1" key="1">
    <citation type="submission" date="2020-05" db="EMBL/GenBank/DDBJ databases">
        <title>Mycena genomes resolve the evolution of fungal bioluminescence.</title>
        <authorList>
            <person name="Tsai I.J."/>
        </authorList>
    </citation>
    <scope>NUCLEOTIDE SEQUENCE</scope>
    <source>
        <strain evidence="1">171206Taipei</strain>
    </source>
</reference>